<dbReference type="AlphaFoldDB" id="A0A2U1NPN9"/>
<evidence type="ECO:0000313" key="2">
    <source>
        <dbReference type="EMBL" id="PWA75473.1"/>
    </source>
</evidence>
<reference evidence="2 3" key="1">
    <citation type="journal article" date="2018" name="Mol. Plant">
        <title>The genome of Artemisia annua provides insight into the evolution of Asteraceae family and artemisinin biosynthesis.</title>
        <authorList>
            <person name="Shen Q."/>
            <person name="Zhang L."/>
            <person name="Liao Z."/>
            <person name="Wang S."/>
            <person name="Yan T."/>
            <person name="Shi P."/>
            <person name="Liu M."/>
            <person name="Fu X."/>
            <person name="Pan Q."/>
            <person name="Wang Y."/>
            <person name="Lv Z."/>
            <person name="Lu X."/>
            <person name="Zhang F."/>
            <person name="Jiang W."/>
            <person name="Ma Y."/>
            <person name="Chen M."/>
            <person name="Hao X."/>
            <person name="Li L."/>
            <person name="Tang Y."/>
            <person name="Lv G."/>
            <person name="Zhou Y."/>
            <person name="Sun X."/>
            <person name="Brodelius P.E."/>
            <person name="Rose J.K.C."/>
            <person name="Tang K."/>
        </authorList>
    </citation>
    <scope>NUCLEOTIDE SEQUENCE [LARGE SCALE GENOMIC DNA]</scope>
    <source>
        <strain evidence="3">cv. Huhao1</strain>
        <tissue evidence="2">Leaf</tissue>
    </source>
</reference>
<evidence type="ECO:0000256" key="1">
    <source>
        <dbReference type="SAM" id="MobiDB-lite"/>
    </source>
</evidence>
<evidence type="ECO:0000313" key="3">
    <source>
        <dbReference type="Proteomes" id="UP000245207"/>
    </source>
</evidence>
<dbReference type="PANTHER" id="PTHR34130">
    <property type="entry name" value="OS08G0243800 PROTEIN"/>
    <property type="match status" value="1"/>
</dbReference>
<comment type="caution">
    <text evidence="2">The sequence shown here is derived from an EMBL/GenBank/DDBJ whole genome shotgun (WGS) entry which is preliminary data.</text>
</comment>
<protein>
    <submittedName>
        <fullName evidence="2">Uncharacterized protein</fullName>
    </submittedName>
</protein>
<dbReference type="PANTHER" id="PTHR34130:SF3">
    <property type="entry name" value="DUF1645 FAMILY PROTEIN"/>
    <property type="match status" value="1"/>
</dbReference>
<feature type="compositionally biased region" description="Basic and acidic residues" evidence="1">
    <location>
        <begin position="78"/>
        <end position="88"/>
    </location>
</feature>
<gene>
    <name evidence="2" type="ORF">CTI12_AA243190</name>
</gene>
<dbReference type="OrthoDB" id="1576948at2759"/>
<dbReference type="Proteomes" id="UP000245207">
    <property type="component" value="Unassembled WGS sequence"/>
</dbReference>
<feature type="compositionally biased region" description="Polar residues" evidence="1">
    <location>
        <begin position="89"/>
        <end position="98"/>
    </location>
</feature>
<accession>A0A2U1NPN9</accession>
<proteinExistence type="predicted"/>
<organism evidence="2 3">
    <name type="scientific">Artemisia annua</name>
    <name type="common">Sweet wormwood</name>
    <dbReference type="NCBI Taxonomy" id="35608"/>
    <lineage>
        <taxon>Eukaryota</taxon>
        <taxon>Viridiplantae</taxon>
        <taxon>Streptophyta</taxon>
        <taxon>Embryophyta</taxon>
        <taxon>Tracheophyta</taxon>
        <taxon>Spermatophyta</taxon>
        <taxon>Magnoliopsida</taxon>
        <taxon>eudicotyledons</taxon>
        <taxon>Gunneridae</taxon>
        <taxon>Pentapetalae</taxon>
        <taxon>asterids</taxon>
        <taxon>campanulids</taxon>
        <taxon>Asterales</taxon>
        <taxon>Asteraceae</taxon>
        <taxon>Asteroideae</taxon>
        <taxon>Anthemideae</taxon>
        <taxon>Artemisiinae</taxon>
        <taxon>Artemisia</taxon>
    </lineage>
</organism>
<sequence length="214" mass="24356">MQDSNHDDETVSLCDLPNYSFDNNCSTTDSQDSSKGDDSFEFFSEEWLETNKNLNIFPYEHMVFGRKLVLPEQPISRKAQESKKRDHASTNVELNSGRSSREREFAKFMSMNKGRNHSVHETKRTLPTSASVKSRWFYHGFGMARVPTEMDLSAIKSRQKRHLQKSCSIGSGKEEKSGFHETKGLGRLLRELSCDGQTHANSMVKASLVCIPRV</sequence>
<name>A0A2U1NPN9_ARTAN</name>
<keyword evidence="3" id="KW-1185">Reference proteome</keyword>
<feature type="region of interest" description="Disordered" evidence="1">
    <location>
        <begin position="77"/>
        <end position="101"/>
    </location>
</feature>
<dbReference type="EMBL" id="PKPP01002406">
    <property type="protein sequence ID" value="PWA75473.1"/>
    <property type="molecule type" value="Genomic_DNA"/>
</dbReference>